<dbReference type="SMART" id="SM00460">
    <property type="entry name" value="TGc"/>
    <property type="match status" value="1"/>
</dbReference>
<feature type="transmembrane region" description="Helical" evidence="1">
    <location>
        <begin position="690"/>
        <end position="708"/>
    </location>
</feature>
<name>A0A381Q595_9ZZZZ</name>
<gene>
    <name evidence="3" type="ORF">METZ01_LOCUS27084</name>
</gene>
<dbReference type="PANTHER" id="PTHR42736">
    <property type="entry name" value="PROTEIN-GLUTAMINE GAMMA-GLUTAMYLTRANSFERASE"/>
    <property type="match status" value="1"/>
</dbReference>
<evidence type="ECO:0000256" key="1">
    <source>
        <dbReference type="SAM" id="Phobius"/>
    </source>
</evidence>
<keyword evidence="1" id="KW-1133">Transmembrane helix</keyword>
<evidence type="ECO:0000313" key="3">
    <source>
        <dbReference type="EMBL" id="SUZ74230.1"/>
    </source>
</evidence>
<feature type="transmembrane region" description="Helical" evidence="1">
    <location>
        <begin position="118"/>
        <end position="138"/>
    </location>
</feature>
<dbReference type="AlphaFoldDB" id="A0A381Q595"/>
<evidence type="ECO:0000259" key="2">
    <source>
        <dbReference type="SMART" id="SM00460"/>
    </source>
</evidence>
<dbReference type="InterPro" id="IPR052901">
    <property type="entry name" value="Bact_TGase-like"/>
</dbReference>
<feature type="transmembrane region" description="Helical" evidence="1">
    <location>
        <begin position="143"/>
        <end position="161"/>
    </location>
</feature>
<feature type="transmembrane region" description="Helical" evidence="1">
    <location>
        <begin position="167"/>
        <end position="183"/>
    </location>
</feature>
<dbReference type="Pfam" id="PF13559">
    <property type="entry name" value="DUF4129"/>
    <property type="match status" value="1"/>
</dbReference>
<dbReference type="InterPro" id="IPR038765">
    <property type="entry name" value="Papain-like_cys_pep_sf"/>
</dbReference>
<dbReference type="EMBL" id="UINC01001204">
    <property type="protein sequence ID" value="SUZ74230.1"/>
    <property type="molecule type" value="Genomic_DNA"/>
</dbReference>
<dbReference type="Gene3D" id="3.10.620.30">
    <property type="match status" value="1"/>
</dbReference>
<feature type="transmembrane region" description="Helical" evidence="1">
    <location>
        <begin position="203"/>
        <end position="225"/>
    </location>
</feature>
<feature type="transmembrane region" description="Helical" evidence="1">
    <location>
        <begin position="9"/>
        <end position="28"/>
    </location>
</feature>
<dbReference type="InterPro" id="IPR002931">
    <property type="entry name" value="Transglutaminase-like"/>
</dbReference>
<dbReference type="PANTHER" id="PTHR42736:SF1">
    <property type="entry name" value="PROTEIN-GLUTAMINE GAMMA-GLUTAMYLTRANSFERASE"/>
    <property type="match status" value="1"/>
</dbReference>
<feature type="transmembrane region" description="Helical" evidence="1">
    <location>
        <begin position="61"/>
        <end position="79"/>
    </location>
</feature>
<dbReference type="SUPFAM" id="SSF54001">
    <property type="entry name" value="Cysteine proteinases"/>
    <property type="match status" value="1"/>
</dbReference>
<organism evidence="3">
    <name type="scientific">marine metagenome</name>
    <dbReference type="NCBI Taxonomy" id="408172"/>
    <lineage>
        <taxon>unclassified sequences</taxon>
        <taxon>metagenomes</taxon>
        <taxon>ecological metagenomes</taxon>
    </lineage>
</organism>
<reference evidence="3" key="1">
    <citation type="submission" date="2018-05" db="EMBL/GenBank/DDBJ databases">
        <authorList>
            <person name="Lanie J.A."/>
            <person name="Ng W.-L."/>
            <person name="Kazmierczak K.M."/>
            <person name="Andrzejewski T.M."/>
            <person name="Davidsen T.M."/>
            <person name="Wayne K.J."/>
            <person name="Tettelin H."/>
            <person name="Glass J.I."/>
            <person name="Rusch D."/>
            <person name="Podicherti R."/>
            <person name="Tsui H.-C.T."/>
            <person name="Winkler M.E."/>
        </authorList>
    </citation>
    <scope>NUCLEOTIDE SEQUENCE</scope>
</reference>
<feature type="domain" description="Transglutaminase-like" evidence="2">
    <location>
        <begin position="555"/>
        <end position="626"/>
    </location>
</feature>
<proteinExistence type="predicted"/>
<keyword evidence="1" id="KW-0812">Transmembrane</keyword>
<feature type="transmembrane region" description="Helical" evidence="1">
    <location>
        <begin position="34"/>
        <end position="54"/>
    </location>
</feature>
<accession>A0A381Q595</accession>
<dbReference type="Pfam" id="PF01841">
    <property type="entry name" value="Transglut_core"/>
    <property type="match status" value="1"/>
</dbReference>
<keyword evidence="1" id="KW-0472">Membrane</keyword>
<sequence length="810" mass="89837">MERTLRPTAGWVAGILMVINLVVVVLSVEQADWVATPNLVALLFFAMVTGLALYRIPLWSIALIPVGLAVGLAVILWQLSNFTLDGAAVGGTAEVLERLELWLDAAQSSSINIDGLPFSFALMTATWLTGFLGAWLFLRYDNFWGVFILGGIGLLSNLTFLPPNTSLHLGLYLFTALLLIARVQAIRRKHEWERRSVKVDDHLAGLSLSDSLALTVFVIFVAFMLPTAPRWSAANDAYESMRSPLETIEDDFNRLFAGLPARRPLGFRIWDDVMALQGSIYPTTTQVLWVDSPTELYWKARTYSTYNGKGWLSEHTVAEPLGYTPRFSLDVVDRLRTEVTYTVTPLYASKKLFSGDQVLDVDRDVLIETQAPPVFTIDLDLLEQGASLPNYLKEVGDGLAEIVARDEPFTADRQLAQSLPVQFRLDKVDRKNGRVKKVQITEALPVIPEVLSVTSPDGKFKIGAPYEVTSAISLAGPEELRTASSEYPAWVSQRYLQLPGDLPERVRALAFRLTAEVGTPYDKAAAVEQFLKSGFPYNLKIDPPPYNADGVDHFLFTLGQGYSEYFGSTMAVMLRTVGVPARLAVGYTTGDPVGDQAIFAVTDSHSHAWVEVYFPAFGWIPFEPTPGKSLPAIYQPGQKPMLTGSAGLVDTEPFDEECYDGLEDCSNPQQTPSTFQFNFGNDDRISIFSLWPWLLGLLAGLIVVGRAADLLWKRFLAASGNPKVTFQHMAMLAAMASAGPSEFQTPYQFGNRLKQVLPAQETSVSIIVTAYVRNRYGNKNPTASEQRLLTVAWQRLRLPMLWAVIRRRVR</sequence>
<protein>
    <recommendedName>
        <fullName evidence="2">Transglutaminase-like domain-containing protein</fullName>
    </recommendedName>
</protein>
<dbReference type="InterPro" id="IPR025403">
    <property type="entry name" value="TgpA-like_C"/>
</dbReference>